<dbReference type="EMBL" id="BAAASR010000007">
    <property type="protein sequence ID" value="GAA2485344.1"/>
    <property type="molecule type" value="Genomic_DNA"/>
</dbReference>
<evidence type="ECO:0000313" key="4">
    <source>
        <dbReference type="EMBL" id="GAA2485344.1"/>
    </source>
</evidence>
<reference evidence="4 5" key="1">
    <citation type="journal article" date="2019" name="Int. J. Syst. Evol. Microbiol.">
        <title>The Global Catalogue of Microorganisms (GCM) 10K type strain sequencing project: providing services to taxonomists for standard genome sequencing and annotation.</title>
        <authorList>
            <consortium name="The Broad Institute Genomics Platform"/>
            <consortium name="The Broad Institute Genome Sequencing Center for Infectious Disease"/>
            <person name="Wu L."/>
            <person name="Ma J."/>
        </authorList>
    </citation>
    <scope>NUCLEOTIDE SEQUENCE [LARGE SCALE GENOMIC DNA]</scope>
    <source>
        <strain evidence="4 5">JCM 5062</strain>
    </source>
</reference>
<comment type="caution">
    <text evidence="4">The sequence shown here is derived from an EMBL/GenBank/DDBJ whole genome shotgun (WGS) entry which is preliminary data.</text>
</comment>
<keyword evidence="5" id="KW-1185">Reference proteome</keyword>
<feature type="domain" description="AMP-dependent synthetase/ligase" evidence="2">
    <location>
        <begin position="21"/>
        <end position="388"/>
    </location>
</feature>
<feature type="domain" description="AMP-binding enzyme C-terminal" evidence="3">
    <location>
        <begin position="444"/>
        <end position="521"/>
    </location>
</feature>
<evidence type="ECO:0000259" key="3">
    <source>
        <dbReference type="Pfam" id="PF13193"/>
    </source>
</evidence>
<gene>
    <name evidence="4" type="ORF">GCM10010393_15450</name>
</gene>
<dbReference type="InterPro" id="IPR042099">
    <property type="entry name" value="ANL_N_sf"/>
</dbReference>
<protein>
    <submittedName>
        <fullName evidence="4">Uncharacterized protein</fullName>
    </submittedName>
</protein>
<dbReference type="Gene3D" id="3.40.50.12780">
    <property type="entry name" value="N-terminal domain of ligase-like"/>
    <property type="match status" value="1"/>
</dbReference>
<evidence type="ECO:0000259" key="2">
    <source>
        <dbReference type="Pfam" id="PF00501"/>
    </source>
</evidence>
<dbReference type="SUPFAM" id="SSF56801">
    <property type="entry name" value="Acetyl-CoA synthetase-like"/>
    <property type="match status" value="1"/>
</dbReference>
<organism evidence="4 5">
    <name type="scientific">Streptomyces gobitricini</name>
    <dbReference type="NCBI Taxonomy" id="68211"/>
    <lineage>
        <taxon>Bacteria</taxon>
        <taxon>Bacillati</taxon>
        <taxon>Actinomycetota</taxon>
        <taxon>Actinomycetes</taxon>
        <taxon>Kitasatosporales</taxon>
        <taxon>Streptomycetaceae</taxon>
        <taxon>Streptomyces</taxon>
    </lineage>
</organism>
<dbReference type="SUPFAM" id="SSF53335">
    <property type="entry name" value="S-adenosyl-L-methionine-dependent methyltransferases"/>
    <property type="match status" value="1"/>
</dbReference>
<evidence type="ECO:0000256" key="1">
    <source>
        <dbReference type="SAM" id="MobiDB-lite"/>
    </source>
</evidence>
<name>A0ABN3LK94_9ACTN</name>
<dbReference type="InterPro" id="IPR000873">
    <property type="entry name" value="AMP-dep_synth/lig_dom"/>
</dbReference>
<evidence type="ECO:0000313" key="5">
    <source>
        <dbReference type="Proteomes" id="UP001499942"/>
    </source>
</evidence>
<dbReference type="Gene3D" id="3.40.50.150">
    <property type="entry name" value="Vaccinia Virus protein VP39"/>
    <property type="match status" value="1"/>
</dbReference>
<dbReference type="InterPro" id="IPR045851">
    <property type="entry name" value="AMP-bd_C_sf"/>
</dbReference>
<dbReference type="InterPro" id="IPR025110">
    <property type="entry name" value="AMP-bd_C"/>
</dbReference>
<feature type="region of interest" description="Disordered" evidence="1">
    <location>
        <begin position="531"/>
        <end position="557"/>
    </location>
</feature>
<dbReference type="Gene3D" id="3.30.300.30">
    <property type="match status" value="1"/>
</dbReference>
<sequence length="879" mass="96195">MAGVTTHVGGAGTPTRFHAYFEANAAGFPERPAVSLGGDRLTYGGLDERAERYARRLREAGARPGDRVVVHARLSLDVVAAVLGVLKAGCCLVTTHPTFGTRKLVHQIEQTDAVVLVTDEERSSEGRGAELLRSTDLSAVVVLGCDGPADRSVLRRADAVRRPRRGAGIPLDEEPSAIFFTSGSSAAPKGVTVTHRIMVSAFRAVTSRLRNTRDDVILSATPIGSDFGFYNIMMPLSFGGRVVLLDGLPAEPDDLVDVITREGVTGVHAFPSLLALLAGADDDGGSAPRALPTLRYWSSTGQRLPVEHIRRLRSAYPCVALHSMYGLTECKRVLMLDPDDLDGHVESVGKPLPEVRAFLVAEDGSPVTEPGAVGELAVGGDLVMQGYWNDPEGTARSLRRRAFGCDRVFFTGDLFTRDADGFHYWTSRRDDVFSRAMFMVNPHEIEAVLRRHPGVADAAVVAVPDEEAGHVPVAIVAARPSDRPSPAELRAHCERLLDWHMVPARIVLHDGAVLPRSASGKTDRRTLQHQLLQGRSARPVKGNPPVQPTGAPSTHSADSSMFRLVDRFDAIARGADQVPRVAVQSTIRDRIGSRRELDYQDRLVERAGPLYHHFLASVPAVLEELARVGVALARLAERRAAEGEGPFTFYEADAFDGTQGRTLAEAAGGSVRTLTSSPNRANEPWFHRDADPSLSSFFSGSLFELDRNSLKGHPAHAFFGDGADAVYETAAFQFYGTDRRAQIAHLAEMLRPGGLVFFLEKLDHPDPEEYRRREEAKDRIHKARYFSAAEIARKQQEMLSSMRQGQVDFDTLAGALCERFRHVHLLWSATNFYEFVACDDEGTLTEFLELAGSPHVPEEFCFDRPTTRRLFGAAAREGR</sequence>
<dbReference type="InterPro" id="IPR029063">
    <property type="entry name" value="SAM-dependent_MTases_sf"/>
</dbReference>
<dbReference type="PANTHER" id="PTHR43767:SF10">
    <property type="entry name" value="SURFACTIN SYNTHASE SUBUNIT 1"/>
    <property type="match status" value="1"/>
</dbReference>
<dbReference type="Pfam" id="PF13193">
    <property type="entry name" value="AMP-binding_C"/>
    <property type="match status" value="1"/>
</dbReference>
<dbReference type="InterPro" id="IPR050237">
    <property type="entry name" value="ATP-dep_AMP-bd_enzyme"/>
</dbReference>
<dbReference type="Proteomes" id="UP001499942">
    <property type="component" value="Unassembled WGS sequence"/>
</dbReference>
<accession>A0ABN3LK94</accession>
<dbReference type="Pfam" id="PF00501">
    <property type="entry name" value="AMP-binding"/>
    <property type="match status" value="1"/>
</dbReference>
<proteinExistence type="predicted"/>
<dbReference type="PANTHER" id="PTHR43767">
    <property type="entry name" value="LONG-CHAIN-FATTY-ACID--COA LIGASE"/>
    <property type="match status" value="1"/>
</dbReference>